<sequence length="73" mass="8457">MGLLDKYELYNSEGKKMFTVIPGKEINTLLGMPHTPFVNQEHKLTDSELRQFKAAHDLKLEEELGMQLSIFDF</sequence>
<proteinExistence type="predicted"/>
<dbReference type="EMBL" id="JANILD010000002">
    <property type="protein sequence ID" value="MCQ9303080.1"/>
    <property type="molecule type" value="Genomic_DNA"/>
</dbReference>
<dbReference type="InterPro" id="IPR021687">
    <property type="entry name" value="DUF3269"/>
</dbReference>
<dbReference type="AlphaFoldDB" id="A0AAW5LK97"/>
<accession>A0AAW5LK97</accession>
<evidence type="ECO:0000313" key="3">
    <source>
        <dbReference type="Proteomes" id="UP001204068"/>
    </source>
</evidence>
<evidence type="ECO:0000313" key="2">
    <source>
        <dbReference type="EMBL" id="MCQ9304981.1"/>
    </source>
</evidence>
<reference evidence="1" key="1">
    <citation type="submission" date="2022-07" db="EMBL/GenBank/DDBJ databases">
        <title>Bacterial species isolated from the porcine tonsil microbiota.</title>
        <authorList>
            <person name="Oliveira I.M.F."/>
        </authorList>
    </citation>
    <scope>NUCLEOTIDE SEQUENCE</scope>
    <source>
        <strain evidence="1">8QC2O2</strain>
    </source>
</reference>
<gene>
    <name evidence="1" type="ORF">NQ032_05515</name>
    <name evidence="2" type="ORF">NQ032_15330</name>
</gene>
<protein>
    <submittedName>
        <fullName evidence="1">DUF3269 family protein</fullName>
    </submittedName>
</protein>
<comment type="caution">
    <text evidence="1">The sequence shown here is derived from an EMBL/GenBank/DDBJ whole genome shotgun (WGS) entry which is preliminary data.</text>
</comment>
<dbReference type="Proteomes" id="UP001204068">
    <property type="component" value="Unassembled WGS sequence"/>
</dbReference>
<name>A0AAW5LK97_MAMSC</name>
<dbReference type="RefSeq" id="WP_239772105.1">
    <property type="nucleotide sequence ID" value="NZ_JANILD010000002.1"/>
</dbReference>
<evidence type="ECO:0000313" key="1">
    <source>
        <dbReference type="EMBL" id="MCQ9303080.1"/>
    </source>
</evidence>
<dbReference type="EMBL" id="JANILD010000010">
    <property type="protein sequence ID" value="MCQ9304981.1"/>
    <property type="molecule type" value="Genomic_DNA"/>
</dbReference>
<dbReference type="Pfam" id="PF11673">
    <property type="entry name" value="DUF3269"/>
    <property type="match status" value="1"/>
</dbReference>
<organism evidence="1 3">
    <name type="scientific">Mammaliicoccus sciuri</name>
    <name type="common">Staphylococcus sciuri</name>
    <dbReference type="NCBI Taxonomy" id="1296"/>
    <lineage>
        <taxon>Bacteria</taxon>
        <taxon>Bacillati</taxon>
        <taxon>Bacillota</taxon>
        <taxon>Bacilli</taxon>
        <taxon>Bacillales</taxon>
        <taxon>Staphylococcaceae</taxon>
        <taxon>Mammaliicoccus</taxon>
    </lineage>
</organism>